<dbReference type="Proteomes" id="UP001218218">
    <property type="component" value="Unassembled WGS sequence"/>
</dbReference>
<evidence type="ECO:0000256" key="1">
    <source>
        <dbReference type="SAM" id="MobiDB-lite"/>
    </source>
</evidence>
<evidence type="ECO:0000313" key="3">
    <source>
        <dbReference type="Proteomes" id="UP001218218"/>
    </source>
</evidence>
<proteinExistence type="predicted"/>
<sequence length="316" mass="34904">MKVAGLAHMQKKNPVGKPTHITVNYKHHGLAHTDCGNMWASPYAKKSPVGKPTHITVNYKQHGLAHANYGNMWASPHRLRELGGLAHMQKKNPVGKPTHITTMGGQAHICLEYTMGWTMYDLKMGGLAHIMRLRKWKDVDQYALTSTLIYMMHHIYVSATHLSVILHIYLYLHMCVYIGLDTHRHRVHLCPKSQPEKPTRKPGGKPTGKLGREPAGKLAGKEANGPIYGLLKNGGASIWIDYAQDKSPGQGLSESPRNVQNTLEMGPKMLFLGWAGARGPGLKLGPWDVPRDFSGPPAAGGLSHIESVWDSPDQFC</sequence>
<gene>
    <name evidence="2" type="ORF">DFH08DRAFT_812556</name>
</gene>
<protein>
    <submittedName>
        <fullName evidence="2">Uncharacterized protein</fullName>
    </submittedName>
</protein>
<accession>A0AAD6ZTN4</accession>
<name>A0AAD6ZTN4_9AGAR</name>
<keyword evidence="3" id="KW-1185">Reference proteome</keyword>
<reference evidence="2" key="1">
    <citation type="submission" date="2023-03" db="EMBL/GenBank/DDBJ databases">
        <title>Massive genome expansion in bonnet fungi (Mycena s.s.) driven by repeated elements and novel gene families across ecological guilds.</title>
        <authorList>
            <consortium name="Lawrence Berkeley National Laboratory"/>
            <person name="Harder C.B."/>
            <person name="Miyauchi S."/>
            <person name="Viragh M."/>
            <person name="Kuo A."/>
            <person name="Thoen E."/>
            <person name="Andreopoulos B."/>
            <person name="Lu D."/>
            <person name="Skrede I."/>
            <person name="Drula E."/>
            <person name="Henrissat B."/>
            <person name="Morin E."/>
            <person name="Kohler A."/>
            <person name="Barry K."/>
            <person name="LaButti K."/>
            <person name="Morin E."/>
            <person name="Salamov A."/>
            <person name="Lipzen A."/>
            <person name="Mereny Z."/>
            <person name="Hegedus B."/>
            <person name="Baldrian P."/>
            <person name="Stursova M."/>
            <person name="Weitz H."/>
            <person name="Taylor A."/>
            <person name="Grigoriev I.V."/>
            <person name="Nagy L.G."/>
            <person name="Martin F."/>
            <person name="Kauserud H."/>
        </authorList>
    </citation>
    <scope>NUCLEOTIDE SEQUENCE</scope>
    <source>
        <strain evidence="2">CBHHK002</strain>
    </source>
</reference>
<feature type="region of interest" description="Disordered" evidence="1">
    <location>
        <begin position="189"/>
        <end position="220"/>
    </location>
</feature>
<organism evidence="2 3">
    <name type="scientific">Mycena albidolilacea</name>
    <dbReference type="NCBI Taxonomy" id="1033008"/>
    <lineage>
        <taxon>Eukaryota</taxon>
        <taxon>Fungi</taxon>
        <taxon>Dikarya</taxon>
        <taxon>Basidiomycota</taxon>
        <taxon>Agaricomycotina</taxon>
        <taxon>Agaricomycetes</taxon>
        <taxon>Agaricomycetidae</taxon>
        <taxon>Agaricales</taxon>
        <taxon>Marasmiineae</taxon>
        <taxon>Mycenaceae</taxon>
        <taxon>Mycena</taxon>
    </lineage>
</organism>
<dbReference type="EMBL" id="JARIHO010000028">
    <property type="protein sequence ID" value="KAJ7339165.1"/>
    <property type="molecule type" value="Genomic_DNA"/>
</dbReference>
<dbReference type="AlphaFoldDB" id="A0AAD6ZTN4"/>
<comment type="caution">
    <text evidence="2">The sequence shown here is derived from an EMBL/GenBank/DDBJ whole genome shotgun (WGS) entry which is preliminary data.</text>
</comment>
<evidence type="ECO:0000313" key="2">
    <source>
        <dbReference type="EMBL" id="KAJ7339165.1"/>
    </source>
</evidence>